<sequence>MQVESSNHLSRIPSSIDLDATIDIDQCSRQTSKEEDNCNIDGKNAIYLHGLTDSDVPSAKEVTPPGNQTPVPATGRANDRFWEQFLTERPGSSDTEEASSSLKEDACEEQEEMIMKDDRWRNIKDMEQLTL</sequence>
<dbReference type="EMBL" id="JADCNL010000011">
    <property type="protein sequence ID" value="KAG0461168.1"/>
    <property type="molecule type" value="Genomic_DNA"/>
</dbReference>
<name>A0A835UH47_VANPL</name>
<organism evidence="2 3">
    <name type="scientific">Vanilla planifolia</name>
    <name type="common">Vanilla</name>
    <dbReference type="NCBI Taxonomy" id="51239"/>
    <lineage>
        <taxon>Eukaryota</taxon>
        <taxon>Viridiplantae</taxon>
        <taxon>Streptophyta</taxon>
        <taxon>Embryophyta</taxon>
        <taxon>Tracheophyta</taxon>
        <taxon>Spermatophyta</taxon>
        <taxon>Magnoliopsida</taxon>
        <taxon>Liliopsida</taxon>
        <taxon>Asparagales</taxon>
        <taxon>Orchidaceae</taxon>
        <taxon>Vanilloideae</taxon>
        <taxon>Vanilleae</taxon>
        <taxon>Vanilla</taxon>
    </lineage>
</organism>
<evidence type="ECO:0000313" key="2">
    <source>
        <dbReference type="EMBL" id="KAG0461168.1"/>
    </source>
</evidence>
<protein>
    <submittedName>
        <fullName evidence="2">Uncharacterized protein</fullName>
    </submittedName>
</protein>
<reference evidence="2 3" key="1">
    <citation type="journal article" date="2020" name="Nat. Food">
        <title>A phased Vanilla planifolia genome enables genetic improvement of flavour and production.</title>
        <authorList>
            <person name="Hasing T."/>
            <person name="Tang H."/>
            <person name="Brym M."/>
            <person name="Khazi F."/>
            <person name="Huang T."/>
            <person name="Chambers A.H."/>
        </authorList>
    </citation>
    <scope>NUCLEOTIDE SEQUENCE [LARGE SCALE GENOMIC DNA]</scope>
    <source>
        <tissue evidence="2">Leaf</tissue>
    </source>
</reference>
<feature type="compositionally biased region" description="Polar residues" evidence="1">
    <location>
        <begin position="90"/>
        <end position="101"/>
    </location>
</feature>
<evidence type="ECO:0000313" key="3">
    <source>
        <dbReference type="Proteomes" id="UP000636800"/>
    </source>
</evidence>
<gene>
    <name evidence="2" type="ORF">HPP92_021465</name>
</gene>
<dbReference type="Proteomes" id="UP000636800">
    <property type="component" value="Chromosome 11"/>
</dbReference>
<dbReference type="AlphaFoldDB" id="A0A835UH47"/>
<evidence type="ECO:0000256" key="1">
    <source>
        <dbReference type="SAM" id="MobiDB-lite"/>
    </source>
</evidence>
<accession>A0A835UH47</accession>
<comment type="caution">
    <text evidence="2">The sequence shown here is derived from an EMBL/GenBank/DDBJ whole genome shotgun (WGS) entry which is preliminary data.</text>
</comment>
<feature type="region of interest" description="Disordered" evidence="1">
    <location>
        <begin position="55"/>
        <end position="114"/>
    </location>
</feature>
<dbReference type="OrthoDB" id="441517at2759"/>
<keyword evidence="3" id="KW-1185">Reference proteome</keyword>
<proteinExistence type="predicted"/>